<evidence type="ECO:0000256" key="2">
    <source>
        <dbReference type="ARBA" id="ARBA00023125"/>
    </source>
</evidence>
<dbReference type="CDD" id="cd07377">
    <property type="entry name" value="WHTH_GntR"/>
    <property type="match status" value="1"/>
</dbReference>
<dbReference type="GO" id="GO:0003677">
    <property type="term" value="F:DNA binding"/>
    <property type="evidence" value="ECO:0007669"/>
    <property type="project" value="UniProtKB-KW"/>
</dbReference>
<evidence type="ECO:0000259" key="4">
    <source>
        <dbReference type="PROSITE" id="PS50949"/>
    </source>
</evidence>
<dbReference type="InterPro" id="IPR036390">
    <property type="entry name" value="WH_DNA-bd_sf"/>
</dbReference>
<accession>A0A852RJA3</accession>
<protein>
    <submittedName>
        <fullName evidence="5">DNA-binding FadR family transcriptional regulator</fullName>
    </submittedName>
</protein>
<dbReference type="PANTHER" id="PTHR43537:SF44">
    <property type="entry name" value="GNTR FAMILY REGULATORY PROTEIN"/>
    <property type="match status" value="1"/>
</dbReference>
<dbReference type="PROSITE" id="PS50949">
    <property type="entry name" value="HTH_GNTR"/>
    <property type="match status" value="1"/>
</dbReference>
<evidence type="ECO:0000313" key="6">
    <source>
        <dbReference type="Proteomes" id="UP000586095"/>
    </source>
</evidence>
<comment type="caution">
    <text evidence="5">The sequence shown here is derived from an EMBL/GenBank/DDBJ whole genome shotgun (WGS) entry which is preliminary data.</text>
</comment>
<keyword evidence="6" id="KW-1185">Reference proteome</keyword>
<dbReference type="SUPFAM" id="SSF46785">
    <property type="entry name" value="Winged helix' DNA-binding domain"/>
    <property type="match status" value="1"/>
</dbReference>
<dbReference type="SUPFAM" id="SSF48008">
    <property type="entry name" value="GntR ligand-binding domain-like"/>
    <property type="match status" value="1"/>
</dbReference>
<dbReference type="Proteomes" id="UP000586095">
    <property type="component" value="Unassembled WGS sequence"/>
</dbReference>
<feature type="domain" description="HTH gntR-type" evidence="4">
    <location>
        <begin position="19"/>
        <end position="87"/>
    </location>
</feature>
<evidence type="ECO:0000256" key="1">
    <source>
        <dbReference type="ARBA" id="ARBA00023015"/>
    </source>
</evidence>
<keyword evidence="2 5" id="KW-0238">DNA-binding</keyword>
<proteinExistence type="predicted"/>
<keyword evidence="3" id="KW-0804">Transcription</keyword>
<sequence length="253" mass="27517">MSPLPQQPKTLGAPRTPTARFGTIVVHDLVTAIVVGDFQAGELLPSETELCDHFGVSRTVIRESIKRLEEKGMVSVAQGRGTVVNEQHDWNILDRVVLTVMIENDAELGILDEIATVRAELESGMASRAATRRDDDAISALGAAHAKLEATIDDAEAFAASDVEFHSLVMEIAGDRLSQGIARTLTSRARDNARFYGAPGPEAMPDTVEEHKRVLDAITAGDSDTAAREMKEHITRAWERRRIPAESSHRTGS</sequence>
<dbReference type="GO" id="GO:0003700">
    <property type="term" value="F:DNA-binding transcription factor activity"/>
    <property type="evidence" value="ECO:0007669"/>
    <property type="project" value="InterPro"/>
</dbReference>
<dbReference type="InterPro" id="IPR011711">
    <property type="entry name" value="GntR_C"/>
</dbReference>
<dbReference type="InterPro" id="IPR000524">
    <property type="entry name" value="Tscrpt_reg_HTH_GntR"/>
</dbReference>
<dbReference type="Pfam" id="PF07729">
    <property type="entry name" value="FCD"/>
    <property type="match status" value="1"/>
</dbReference>
<dbReference type="AlphaFoldDB" id="A0A852RJA3"/>
<organism evidence="5 6">
    <name type="scientific">Leucobacter aridicollis</name>
    <dbReference type="NCBI Taxonomy" id="283878"/>
    <lineage>
        <taxon>Bacteria</taxon>
        <taxon>Bacillati</taxon>
        <taxon>Actinomycetota</taxon>
        <taxon>Actinomycetes</taxon>
        <taxon>Micrococcales</taxon>
        <taxon>Microbacteriaceae</taxon>
        <taxon>Leucobacter</taxon>
    </lineage>
</organism>
<gene>
    <name evidence="5" type="ORF">BJ960_003017</name>
</gene>
<dbReference type="SMART" id="SM00895">
    <property type="entry name" value="FCD"/>
    <property type="match status" value="1"/>
</dbReference>
<dbReference type="Pfam" id="PF00392">
    <property type="entry name" value="GntR"/>
    <property type="match status" value="1"/>
</dbReference>
<dbReference type="Gene3D" id="1.10.10.10">
    <property type="entry name" value="Winged helix-like DNA-binding domain superfamily/Winged helix DNA-binding domain"/>
    <property type="match status" value="1"/>
</dbReference>
<evidence type="ECO:0000256" key="3">
    <source>
        <dbReference type="ARBA" id="ARBA00023163"/>
    </source>
</evidence>
<reference evidence="5 6" key="1">
    <citation type="submission" date="2020-07" db="EMBL/GenBank/DDBJ databases">
        <title>Sequencing the genomes of 1000 actinobacteria strains.</title>
        <authorList>
            <person name="Klenk H.-P."/>
        </authorList>
    </citation>
    <scope>NUCLEOTIDE SEQUENCE [LARGE SCALE GENOMIC DNA]</scope>
    <source>
        <strain evidence="5 6">DSM 17380</strain>
    </source>
</reference>
<dbReference type="PRINTS" id="PR00035">
    <property type="entry name" value="HTHGNTR"/>
</dbReference>
<dbReference type="PANTHER" id="PTHR43537">
    <property type="entry name" value="TRANSCRIPTIONAL REGULATOR, GNTR FAMILY"/>
    <property type="match status" value="1"/>
</dbReference>
<name>A0A852RJA3_9MICO</name>
<dbReference type="RefSeq" id="WP_185987898.1">
    <property type="nucleotide sequence ID" value="NZ_BAAALZ010000006.1"/>
</dbReference>
<dbReference type="InterPro" id="IPR008920">
    <property type="entry name" value="TF_FadR/GntR_C"/>
</dbReference>
<dbReference type="Gene3D" id="1.20.120.530">
    <property type="entry name" value="GntR ligand-binding domain-like"/>
    <property type="match status" value="1"/>
</dbReference>
<dbReference type="EMBL" id="JACCBD010000001">
    <property type="protein sequence ID" value="NYD28214.1"/>
    <property type="molecule type" value="Genomic_DNA"/>
</dbReference>
<dbReference type="SMART" id="SM00345">
    <property type="entry name" value="HTH_GNTR"/>
    <property type="match status" value="1"/>
</dbReference>
<evidence type="ECO:0000313" key="5">
    <source>
        <dbReference type="EMBL" id="NYD28214.1"/>
    </source>
</evidence>
<keyword evidence="1" id="KW-0805">Transcription regulation</keyword>
<dbReference type="InterPro" id="IPR036388">
    <property type="entry name" value="WH-like_DNA-bd_sf"/>
</dbReference>